<protein>
    <submittedName>
        <fullName evidence="1">Uncharacterized protein</fullName>
    </submittedName>
</protein>
<accession>A0A645JN85</accession>
<evidence type="ECO:0000313" key="1">
    <source>
        <dbReference type="EMBL" id="MPN65115.1"/>
    </source>
</evidence>
<dbReference type="AlphaFoldDB" id="A0A645JN85"/>
<sequence length="76" mass="8419">MRRAPFAGRKGRLAARARELILMQDRRPRVVLIGAGPLQIALFEPLVAHAGVGGIEFSYLLEYIFRAVEAPLMAET</sequence>
<gene>
    <name evidence="1" type="ORF">SDC9_212894</name>
</gene>
<name>A0A645JN85_9ZZZZ</name>
<reference evidence="1" key="1">
    <citation type="submission" date="2019-08" db="EMBL/GenBank/DDBJ databases">
        <authorList>
            <person name="Kucharzyk K."/>
            <person name="Murdoch R.W."/>
            <person name="Higgins S."/>
            <person name="Loffler F."/>
        </authorList>
    </citation>
    <scope>NUCLEOTIDE SEQUENCE</scope>
</reference>
<comment type="caution">
    <text evidence="1">The sequence shown here is derived from an EMBL/GenBank/DDBJ whole genome shotgun (WGS) entry which is preliminary data.</text>
</comment>
<proteinExistence type="predicted"/>
<dbReference type="EMBL" id="VSSQ01147009">
    <property type="protein sequence ID" value="MPN65115.1"/>
    <property type="molecule type" value="Genomic_DNA"/>
</dbReference>
<organism evidence="1">
    <name type="scientific">bioreactor metagenome</name>
    <dbReference type="NCBI Taxonomy" id="1076179"/>
    <lineage>
        <taxon>unclassified sequences</taxon>
        <taxon>metagenomes</taxon>
        <taxon>ecological metagenomes</taxon>
    </lineage>
</organism>